<feature type="domain" description="Schlafen group 3-like DNA/RNA helicase" evidence="1">
    <location>
        <begin position="239"/>
        <end position="618"/>
    </location>
</feature>
<evidence type="ECO:0000313" key="3">
    <source>
        <dbReference type="Proteomes" id="UP000697995"/>
    </source>
</evidence>
<keyword evidence="3" id="KW-1185">Reference proteome</keyword>
<gene>
    <name evidence="2" type="ORF">CKO45_08810</name>
</gene>
<sequence length="968" mass="104950">MRAWFACTGAELLARDPADTVGRLASAQQARGFAGSPDQGMAWQAQVAALRDAVASCAGEAWTVALEFDLLRLEKRIDAVLLTDRAILCLEFKTAAPTRAALAEAEDYALDLRDFHAGSRNHAIVPVLVAERTGFAPPAQPWLLPKHPTDPLVCGAADLSTLVRWVQAALPAPEAPLDGQAWLAAAYQPVPTIIEAATMLYARNGVQEIARARADAANLTRTADALAAHIGAARAQGRRRVVFVTGIPGAGKTLCGLNAVFGPAREDGAAFLTGNVPLVAVLRAALARDAVARGECDRREAERRVRERLQNVHRFLEDYATQPGRLPAERLIVFDEAQRAWDEAKSRAGTQNKRSRLTMSEPAHTLEIMGRRAGWSVVVALIGNGQEINTGEAGLAEWGRVIAATAGWDAVAAPRVLRAADPVQRLAAPDAGWLALDEALDLTVPMRSVQEQAGARWVDAVLEGDAGAARRIAAGAAALPFLLTRDLAAARMALRHLARGQRRAGLVASAGARRLRAEGLGVQLPEVAEWFLQCWPDVRGSDALETFATEYDCQGLELDVVGLGWGGDFIRRGGQWLCRRFVGDDWHLLRNADRIRYTRNKYRVLLTRARYETVIWVPRGSPAGDPFHDRTRPAAEMDAIADHLLACGARPLDPAAADLVFAVFRRQQQERFLPGLAKLGLDRLPHAVASAQYHYLSNRIGGVAVEFMPESDRKAWIRYAPPRWIWHGTAICGIPGEVSRAMLRGWHAQNGVSLGNPRLGFVCTGQVAEGDAALQGYYLEHDRDLAPEERLRFTRGEQPPPFDPAAAPQLDTTEWPAERLRRAHRSYAMEYLRTAIPAAIDLWGAAEATALLGLALKQVGMQWHAELAAAAGIAGRGAADFAGLLAAVAAAQGDRVTAQGADHVAQASWALMRGLTPHPAAFACWQPLWEGLLAAHDPRLELAVERRLDRGEGGFAWRIRPRRAAIAV</sequence>
<dbReference type="Proteomes" id="UP000697995">
    <property type="component" value="Unassembled WGS sequence"/>
</dbReference>
<accession>A0ABS1CVA6</accession>
<name>A0ABS1CVA6_9PROT</name>
<evidence type="ECO:0000259" key="1">
    <source>
        <dbReference type="Pfam" id="PF09848"/>
    </source>
</evidence>
<protein>
    <recommendedName>
        <fullName evidence="1">Schlafen group 3-like DNA/RNA helicase domain-containing protein</fullName>
    </recommendedName>
</protein>
<dbReference type="Pfam" id="PF09848">
    <property type="entry name" value="SLFN-g3_helicase"/>
    <property type="match status" value="1"/>
</dbReference>
<organism evidence="2 3">
    <name type="scientific">Paracraurococcus ruber</name>
    <dbReference type="NCBI Taxonomy" id="77675"/>
    <lineage>
        <taxon>Bacteria</taxon>
        <taxon>Pseudomonadati</taxon>
        <taxon>Pseudomonadota</taxon>
        <taxon>Alphaproteobacteria</taxon>
        <taxon>Acetobacterales</taxon>
        <taxon>Roseomonadaceae</taxon>
        <taxon>Paracraurococcus</taxon>
    </lineage>
</organism>
<reference evidence="2 3" key="1">
    <citation type="journal article" date="2020" name="Microorganisms">
        <title>Osmotic Adaptation and Compatible Solute Biosynthesis of Phototrophic Bacteria as Revealed from Genome Analyses.</title>
        <authorList>
            <person name="Imhoff J.F."/>
            <person name="Rahn T."/>
            <person name="Kunzel S."/>
            <person name="Keller A."/>
            <person name="Neulinger S.C."/>
        </authorList>
    </citation>
    <scope>NUCLEOTIDE SEQUENCE [LARGE SCALE GENOMIC DNA]</scope>
    <source>
        <strain evidence="2 3">DSM 15382</strain>
    </source>
</reference>
<dbReference type="EMBL" id="NRSG01000047">
    <property type="protein sequence ID" value="MBK1658329.1"/>
    <property type="molecule type" value="Genomic_DNA"/>
</dbReference>
<dbReference type="InterPro" id="IPR018647">
    <property type="entry name" value="SLFN_3-like_DNA/RNA_helicase"/>
</dbReference>
<dbReference type="RefSeq" id="WP_242481734.1">
    <property type="nucleotide sequence ID" value="NZ_NRSG01000047.1"/>
</dbReference>
<comment type="caution">
    <text evidence="2">The sequence shown here is derived from an EMBL/GenBank/DDBJ whole genome shotgun (WGS) entry which is preliminary data.</text>
</comment>
<evidence type="ECO:0000313" key="2">
    <source>
        <dbReference type="EMBL" id="MBK1658329.1"/>
    </source>
</evidence>
<proteinExistence type="predicted"/>